<dbReference type="KEGG" id="rst:ATY39_11340"/>
<dbReference type="RefSeq" id="WP_066789840.1">
    <property type="nucleotide sequence ID" value="NZ_CP014806.1"/>
</dbReference>
<organism evidence="2 3">
    <name type="scientific">Rummeliibacillus stabekisii</name>
    <dbReference type="NCBI Taxonomy" id="241244"/>
    <lineage>
        <taxon>Bacteria</taxon>
        <taxon>Bacillati</taxon>
        <taxon>Bacillota</taxon>
        <taxon>Bacilli</taxon>
        <taxon>Bacillales</taxon>
        <taxon>Caryophanaceae</taxon>
        <taxon>Rummeliibacillus</taxon>
    </lineage>
</organism>
<reference evidence="3" key="2">
    <citation type="submission" date="2016-03" db="EMBL/GenBank/DDBJ databases">
        <authorList>
            <person name="Ploux O."/>
        </authorList>
    </citation>
    <scope>NUCLEOTIDE SEQUENCE [LARGE SCALE GENOMIC DNA]</scope>
    <source>
        <strain evidence="3">PP9</strain>
    </source>
</reference>
<keyword evidence="1" id="KW-0732">Signal</keyword>
<reference evidence="2 3" key="1">
    <citation type="journal article" date="2016" name="Genome Announc.">
        <title>Whole-Genome Sequence of Rummeliibacillus stabekisii Strain PP9 Isolated from Antarctic Soil.</title>
        <authorList>
            <person name="da Mota F.F."/>
            <person name="Vollu R.E."/>
            <person name="Jurelevicius D."/>
            <person name="Seldin L."/>
        </authorList>
    </citation>
    <scope>NUCLEOTIDE SEQUENCE [LARGE SCALE GENOMIC DNA]</scope>
    <source>
        <strain evidence="2 3">PP9</strain>
    </source>
</reference>
<evidence type="ECO:0000313" key="3">
    <source>
        <dbReference type="Proteomes" id="UP000076021"/>
    </source>
</evidence>
<keyword evidence="3" id="KW-1185">Reference proteome</keyword>
<accession>A0A143HEP1</accession>
<name>A0A143HEP1_9BACL</name>
<dbReference type="EMBL" id="CP014806">
    <property type="protein sequence ID" value="AMW99960.1"/>
    <property type="molecule type" value="Genomic_DNA"/>
</dbReference>
<dbReference type="AlphaFoldDB" id="A0A143HEP1"/>
<evidence type="ECO:0000313" key="2">
    <source>
        <dbReference type="EMBL" id="AMW99960.1"/>
    </source>
</evidence>
<evidence type="ECO:0000256" key="1">
    <source>
        <dbReference type="SAM" id="SignalP"/>
    </source>
</evidence>
<dbReference type="OrthoDB" id="2449838at2"/>
<sequence length="335" mass="37517">MKKIALAAVTTLMLLSTVGTTETTTVSAAATVQPKDGMLVQASTTATYKPLAAGKVAKGTFDDKGFAYYAIKVDQVEGNYYFVGNHEVSNLAFWMSDTKEAINDSDEEVAKKLRYLEKGVYYVAVKGKPNAPYRFKLYQQTYNYTTMKELPSGPNALSTPRVKLPYYQYSTPSVDINLTTDEHIMLYGVSNEDPFKRTVENIVLTNKKTGKTYPVVHISTTHFSSNAPNGKYSLSIIPTQKGVPGHVGIRYETTPHLKINKPNQESRFYTLNVKKDTKFKFGLTNFGKMLLYDHNHHLVKKATIAEGTDKREFVYTVKKGRYSLKAPLTIKVTPK</sequence>
<feature type="signal peptide" evidence="1">
    <location>
        <begin position="1"/>
        <end position="21"/>
    </location>
</feature>
<dbReference type="Proteomes" id="UP000076021">
    <property type="component" value="Chromosome"/>
</dbReference>
<feature type="chain" id="PRO_5039023354" evidence="1">
    <location>
        <begin position="22"/>
        <end position="335"/>
    </location>
</feature>
<gene>
    <name evidence="2" type="ORF">ATY39_11340</name>
</gene>
<proteinExistence type="predicted"/>
<protein>
    <submittedName>
        <fullName evidence="2">Uncharacterized protein</fullName>
    </submittedName>
</protein>